<dbReference type="Proteomes" id="UP001142610">
    <property type="component" value="Unassembled WGS sequence"/>
</dbReference>
<dbReference type="Gene3D" id="1.20.120.1530">
    <property type="match status" value="1"/>
</dbReference>
<dbReference type="EMBL" id="JANIBC010000002">
    <property type="protein sequence ID" value="MCQ8184541.1"/>
    <property type="molecule type" value="Genomic_DNA"/>
</dbReference>
<dbReference type="GO" id="GO:0007165">
    <property type="term" value="P:signal transduction"/>
    <property type="evidence" value="ECO:0007669"/>
    <property type="project" value="UniProtKB-KW"/>
</dbReference>
<comment type="caution">
    <text evidence="8">The sequence shown here is derived from an EMBL/GenBank/DDBJ whole genome shotgun (WGS) entry which is preliminary data.</text>
</comment>
<evidence type="ECO:0000256" key="5">
    <source>
        <dbReference type="SAM" id="Phobius"/>
    </source>
</evidence>
<proteinExistence type="inferred from homology"/>
<dbReference type="Gene3D" id="6.10.340.10">
    <property type="match status" value="1"/>
</dbReference>
<protein>
    <submittedName>
        <fullName evidence="8">Methyl-accepting chemotaxis protein</fullName>
    </submittedName>
</protein>
<dbReference type="InterPro" id="IPR051310">
    <property type="entry name" value="MCP_chemotaxis"/>
</dbReference>
<evidence type="ECO:0000313" key="9">
    <source>
        <dbReference type="Proteomes" id="UP001142610"/>
    </source>
</evidence>
<evidence type="ECO:0000259" key="7">
    <source>
        <dbReference type="PROSITE" id="PS50885"/>
    </source>
</evidence>
<reference evidence="8" key="1">
    <citation type="submission" date="2022-07" db="EMBL/GenBank/DDBJ databases">
        <title>Parvularcula maris sp. nov., an algicidal bacterium isolated from seawater.</title>
        <authorList>
            <person name="Li F."/>
        </authorList>
    </citation>
    <scope>NUCLEOTIDE SEQUENCE</scope>
    <source>
        <strain evidence="8">BGMRC 0090</strain>
    </source>
</reference>
<keyword evidence="5" id="KW-0472">Membrane</keyword>
<feature type="domain" description="Methyl-accepting transducer" evidence="6">
    <location>
        <begin position="690"/>
        <end position="919"/>
    </location>
</feature>
<dbReference type="Gene3D" id="1.10.287.950">
    <property type="entry name" value="Methyl-accepting chemotaxis protein"/>
    <property type="match status" value="1"/>
</dbReference>
<evidence type="ECO:0000256" key="4">
    <source>
        <dbReference type="SAM" id="MobiDB-lite"/>
    </source>
</evidence>
<dbReference type="SMART" id="SM00304">
    <property type="entry name" value="HAMP"/>
    <property type="match status" value="2"/>
</dbReference>
<dbReference type="SUPFAM" id="SSF158472">
    <property type="entry name" value="HAMP domain-like"/>
    <property type="match status" value="1"/>
</dbReference>
<dbReference type="PANTHER" id="PTHR43531">
    <property type="entry name" value="PROTEIN ICFG"/>
    <property type="match status" value="1"/>
</dbReference>
<dbReference type="InterPro" id="IPR004089">
    <property type="entry name" value="MCPsignal_dom"/>
</dbReference>
<accession>A0A9X2L7U1</accession>
<dbReference type="PROSITE" id="PS50885">
    <property type="entry name" value="HAMP"/>
    <property type="match status" value="2"/>
</dbReference>
<comment type="similarity">
    <text evidence="2">Belongs to the methyl-accepting chemotaxis (MCP) protein family.</text>
</comment>
<feature type="region of interest" description="Disordered" evidence="4">
    <location>
        <begin position="405"/>
        <end position="579"/>
    </location>
</feature>
<dbReference type="Pfam" id="PF00015">
    <property type="entry name" value="MCPsignal"/>
    <property type="match status" value="1"/>
</dbReference>
<dbReference type="CDD" id="cd06225">
    <property type="entry name" value="HAMP"/>
    <property type="match status" value="1"/>
</dbReference>
<organism evidence="8 9">
    <name type="scientific">Parvularcula maris</name>
    <dbReference type="NCBI Taxonomy" id="2965077"/>
    <lineage>
        <taxon>Bacteria</taxon>
        <taxon>Pseudomonadati</taxon>
        <taxon>Pseudomonadota</taxon>
        <taxon>Alphaproteobacteria</taxon>
        <taxon>Parvularculales</taxon>
        <taxon>Parvularculaceae</taxon>
        <taxon>Parvularcula</taxon>
    </lineage>
</organism>
<dbReference type="Pfam" id="PF00672">
    <property type="entry name" value="HAMP"/>
    <property type="match status" value="1"/>
</dbReference>
<evidence type="ECO:0000256" key="3">
    <source>
        <dbReference type="PROSITE-ProRule" id="PRU00284"/>
    </source>
</evidence>
<dbReference type="SUPFAM" id="SSF58104">
    <property type="entry name" value="Methyl-accepting chemotaxis protein (MCP) signaling domain"/>
    <property type="match status" value="1"/>
</dbReference>
<dbReference type="AlphaFoldDB" id="A0A9X2L7U1"/>
<evidence type="ECO:0000256" key="1">
    <source>
        <dbReference type="ARBA" id="ARBA00022500"/>
    </source>
</evidence>
<gene>
    <name evidence="8" type="ORF">NOG11_03990</name>
</gene>
<dbReference type="CDD" id="cd11386">
    <property type="entry name" value="MCP_signal"/>
    <property type="match status" value="1"/>
</dbReference>
<sequence length="950" mass="104216">MKRFTTIRARLLSGLTASALLQLVTLAVAVVALFTTLDAVRQVSMKKLPQTTLASNLAAVSERMSDDVGRLTTAENDIVREESYNAFRDRFDSSASIVGGLDADIASESHLISLEEARTSLLGAARSVNDARASFLSLQTQRRELREDASELRTGLQDSVEDAIDGASGADVETLLRLGLSANFLATLYADVAVAGTTNDIAALESTYFDYADDIRINIAILKDAATPAVRDFATRFLAVGEEGGIFAVRQGELEAAAAAEVAKAKAEAAVVRQSEAIAQLLSDISTSASAAAGRTLNTVETNSMILSVLTVVSLGMAVWLAYFYVHRGILRRMDGLSAVMDKVAEGDLSSKPEGLKVQDEIGTMARALEIFRENAIKAEEVNKEMLAAQEAALEAERREREAAEQRRVAEAKAEKERREAEERARAEREAAAERERQLKEEAAQREMEERERQREREAEAERQRMEEEARLMREKAEAEELARQEREAAAERQRQEEERRRQEKAEAEERERQLKEEAAERERIAEKKRQEAEAKALREKAEEEKRRLEERAEAERRAQEEREAAAERQRQQEIEAQERAEAERRAMIQKLGSSIGEVVRAAQAGDFSKTVEADFDDEELNDLAQNLNSLVETVKGGLEETIFVLRALQDSDLTQRVQTDFDGAFAELKDGVNFSADGLRNVLLNLRQTSTKVGSSLGELMASVDELSSQTSTQAATLEETSASLQSFTNTVEQTAKRTSEMREGARTTQARAEEGGEVMTRANEAMDRVAKSSKKVTEITSVIESIAFQTNLLALNASVEAARAGEAGKGFAVVASEVRNLAQSTANASKEIGQLIGQSNEEIKGGVELVSKAADDLKIIVEEVAGNVALIDEISQATDSQNLTLREINAAMADLDRLTQGNNTLVDRNNHAIGEAKHEFDQLDRVVAGFKLDGTVTTATYTTEQDAA</sequence>
<keyword evidence="1" id="KW-0145">Chemotaxis</keyword>
<keyword evidence="9" id="KW-1185">Reference proteome</keyword>
<keyword evidence="3" id="KW-0807">Transducer</keyword>
<dbReference type="RefSeq" id="WP_256618378.1">
    <property type="nucleotide sequence ID" value="NZ_JANIBC010000002.1"/>
</dbReference>
<evidence type="ECO:0000313" key="8">
    <source>
        <dbReference type="EMBL" id="MCQ8184541.1"/>
    </source>
</evidence>
<dbReference type="PANTHER" id="PTHR43531:SF11">
    <property type="entry name" value="METHYL-ACCEPTING CHEMOTAXIS PROTEIN 3"/>
    <property type="match status" value="1"/>
</dbReference>
<dbReference type="InterPro" id="IPR003660">
    <property type="entry name" value="HAMP_dom"/>
</dbReference>
<dbReference type="SMART" id="SM00283">
    <property type="entry name" value="MA"/>
    <property type="match status" value="1"/>
</dbReference>
<feature type="domain" description="HAMP" evidence="7">
    <location>
        <begin position="328"/>
        <end position="381"/>
    </location>
</feature>
<dbReference type="PROSITE" id="PS50111">
    <property type="entry name" value="CHEMOTAXIS_TRANSDUC_2"/>
    <property type="match status" value="1"/>
</dbReference>
<dbReference type="GO" id="GO:0016020">
    <property type="term" value="C:membrane"/>
    <property type="evidence" value="ECO:0007669"/>
    <property type="project" value="InterPro"/>
</dbReference>
<feature type="transmembrane region" description="Helical" evidence="5">
    <location>
        <begin position="305"/>
        <end position="326"/>
    </location>
</feature>
<keyword evidence="5" id="KW-0812">Transmembrane</keyword>
<evidence type="ECO:0000256" key="2">
    <source>
        <dbReference type="ARBA" id="ARBA00029447"/>
    </source>
</evidence>
<dbReference type="GO" id="GO:0006935">
    <property type="term" value="P:chemotaxis"/>
    <property type="evidence" value="ECO:0007669"/>
    <property type="project" value="UniProtKB-KW"/>
</dbReference>
<keyword evidence="5" id="KW-1133">Transmembrane helix</keyword>
<feature type="domain" description="HAMP" evidence="7">
    <location>
        <begin position="596"/>
        <end position="640"/>
    </location>
</feature>
<evidence type="ECO:0000259" key="6">
    <source>
        <dbReference type="PROSITE" id="PS50111"/>
    </source>
</evidence>
<name>A0A9X2L7U1_9PROT</name>